<dbReference type="Pfam" id="PF06565">
    <property type="entry name" value="DM10_dom"/>
    <property type="match status" value="1"/>
</dbReference>
<evidence type="ECO:0000259" key="7">
    <source>
        <dbReference type="PROSITE" id="PS51336"/>
    </source>
</evidence>
<dbReference type="GO" id="GO:0005856">
    <property type="term" value="C:cytoskeleton"/>
    <property type="evidence" value="ECO:0007669"/>
    <property type="project" value="UniProtKB-SubCell"/>
</dbReference>
<evidence type="ECO:0000313" key="8">
    <source>
        <dbReference type="EMBL" id="KAA6393842.1"/>
    </source>
</evidence>
<name>A0A5J4WH10_9EUKA</name>
<keyword evidence="5" id="KW-0206">Cytoskeleton</keyword>
<dbReference type="Gene3D" id="2.30.29.170">
    <property type="match status" value="1"/>
</dbReference>
<evidence type="ECO:0000256" key="2">
    <source>
        <dbReference type="ARBA" id="ARBA00004245"/>
    </source>
</evidence>
<evidence type="ECO:0000256" key="4">
    <source>
        <dbReference type="ARBA" id="ARBA00022737"/>
    </source>
</evidence>
<keyword evidence="4" id="KW-0677">Repeat</keyword>
<feature type="domain" description="DM10" evidence="7">
    <location>
        <begin position="1"/>
        <end position="53"/>
    </location>
</feature>
<dbReference type="EMBL" id="SNRW01002123">
    <property type="protein sequence ID" value="KAA6393842.1"/>
    <property type="molecule type" value="Genomic_DNA"/>
</dbReference>
<protein>
    <recommendedName>
        <fullName evidence="7">DM10 domain-containing protein</fullName>
    </recommendedName>
</protein>
<evidence type="ECO:0000256" key="1">
    <source>
        <dbReference type="ARBA" id="ARBA00004138"/>
    </source>
</evidence>
<accession>A0A5J4WH10</accession>
<dbReference type="InterPro" id="IPR006602">
    <property type="entry name" value="DM10_dom"/>
</dbReference>
<dbReference type="PROSITE" id="PS51336">
    <property type="entry name" value="DM10"/>
    <property type="match status" value="1"/>
</dbReference>
<dbReference type="AlphaFoldDB" id="A0A5J4WH10"/>
<sequence length="127" mass="15460">MIIRRHPISKPEEVNSFYRLDDLNLGLDVEIYGVTYHIVDYDEFTKQDESTSKNYYYSKKLVLRQFLRDDRKVLRFYARIPKKVQGVVIDMIWNKLRIYDMHYFKTAVHRYNVNAVKCEAWLQLFVL</sequence>
<evidence type="ECO:0000256" key="3">
    <source>
        <dbReference type="ARBA" id="ARBA00022490"/>
    </source>
</evidence>
<dbReference type="InterPro" id="IPR040193">
    <property type="entry name" value="EFHC1/EFHC2/EFHB"/>
</dbReference>
<proteinExistence type="predicted"/>
<evidence type="ECO:0000313" key="9">
    <source>
        <dbReference type="Proteomes" id="UP000324800"/>
    </source>
</evidence>
<dbReference type="GO" id="GO:0005929">
    <property type="term" value="C:cilium"/>
    <property type="evidence" value="ECO:0007669"/>
    <property type="project" value="UniProtKB-SubCell"/>
</dbReference>
<keyword evidence="6" id="KW-0966">Cell projection</keyword>
<organism evidence="8 9">
    <name type="scientific">Streblomastix strix</name>
    <dbReference type="NCBI Taxonomy" id="222440"/>
    <lineage>
        <taxon>Eukaryota</taxon>
        <taxon>Metamonada</taxon>
        <taxon>Preaxostyla</taxon>
        <taxon>Oxymonadida</taxon>
        <taxon>Streblomastigidae</taxon>
        <taxon>Streblomastix</taxon>
    </lineage>
</organism>
<gene>
    <name evidence="8" type="ORF">EZS28_010632</name>
</gene>
<comment type="subcellular location">
    <subcellularLocation>
        <location evidence="1">Cell projection</location>
        <location evidence="1">Cilium</location>
    </subcellularLocation>
    <subcellularLocation>
        <location evidence="2">Cytoplasm</location>
        <location evidence="2">Cytoskeleton</location>
    </subcellularLocation>
</comment>
<dbReference type="Proteomes" id="UP000324800">
    <property type="component" value="Unassembled WGS sequence"/>
</dbReference>
<reference evidence="8 9" key="1">
    <citation type="submission" date="2019-03" db="EMBL/GenBank/DDBJ databases">
        <title>Single cell metagenomics reveals metabolic interactions within the superorganism composed of flagellate Streblomastix strix and complex community of Bacteroidetes bacteria on its surface.</title>
        <authorList>
            <person name="Treitli S.C."/>
            <person name="Kolisko M."/>
            <person name="Husnik F."/>
            <person name="Keeling P."/>
            <person name="Hampl V."/>
        </authorList>
    </citation>
    <scope>NUCLEOTIDE SEQUENCE [LARGE SCALE GENOMIC DNA]</scope>
    <source>
        <strain evidence="8">ST1C</strain>
    </source>
</reference>
<evidence type="ECO:0000256" key="5">
    <source>
        <dbReference type="ARBA" id="ARBA00023212"/>
    </source>
</evidence>
<evidence type="ECO:0000256" key="6">
    <source>
        <dbReference type="ARBA" id="ARBA00023273"/>
    </source>
</evidence>
<keyword evidence="3" id="KW-0963">Cytoplasm</keyword>
<dbReference type="PANTHER" id="PTHR12086">
    <property type="entry name" value="EF-HAND DOMAIN C-TERMINAL CONTAINING PROTEIN"/>
    <property type="match status" value="1"/>
</dbReference>
<dbReference type="OrthoDB" id="10255210at2759"/>
<comment type="caution">
    <text evidence="8">The sequence shown here is derived from an EMBL/GenBank/DDBJ whole genome shotgun (WGS) entry which is preliminary data.</text>
</comment>